<feature type="domain" description="Secretion system C-terminal sorting" evidence="1">
    <location>
        <begin position="256"/>
        <end position="327"/>
    </location>
</feature>
<dbReference type="NCBIfam" id="TIGR04183">
    <property type="entry name" value="Por_Secre_tail"/>
    <property type="match status" value="1"/>
</dbReference>
<dbReference type="InterPro" id="IPR026444">
    <property type="entry name" value="Secre_tail"/>
</dbReference>
<keyword evidence="3" id="KW-1185">Reference proteome</keyword>
<evidence type="ECO:0000259" key="1">
    <source>
        <dbReference type="Pfam" id="PF18962"/>
    </source>
</evidence>
<protein>
    <recommendedName>
        <fullName evidence="1">Secretion system C-terminal sorting domain-containing protein</fullName>
    </recommendedName>
</protein>
<dbReference type="Gene3D" id="2.60.40.10">
    <property type="entry name" value="Immunoglobulins"/>
    <property type="match status" value="1"/>
</dbReference>
<organism evidence="2 3">
    <name type="scientific">Hymenobacter crusticola</name>
    <dbReference type="NCBI Taxonomy" id="1770526"/>
    <lineage>
        <taxon>Bacteria</taxon>
        <taxon>Pseudomonadati</taxon>
        <taxon>Bacteroidota</taxon>
        <taxon>Cytophagia</taxon>
        <taxon>Cytophagales</taxon>
        <taxon>Hymenobacteraceae</taxon>
        <taxon>Hymenobacter</taxon>
    </lineage>
</organism>
<dbReference type="AlphaFoldDB" id="A0A243W8G7"/>
<reference evidence="2 3" key="1">
    <citation type="submission" date="2017-01" db="EMBL/GenBank/DDBJ databases">
        <title>A new Hymenobacter.</title>
        <authorList>
            <person name="Liang Y."/>
            <person name="Feng F."/>
        </authorList>
    </citation>
    <scope>NUCLEOTIDE SEQUENCE [LARGE SCALE GENOMIC DNA]</scope>
    <source>
        <strain evidence="2">MIMBbqt21</strain>
    </source>
</reference>
<sequence>MSGTITNAVGATFTIAASVNFNSGGQLNNLGTFTVSDINNNATIITCGTFRQSVAGGTFQNNGNGLVSNYGLFDIIGSFVNNGVFDGATQGGVGILRVTRNSVQNGGGSFAPTGRLNFCRGFDRDNGTTNTANVTCSTSQATAGCANSPLPVELTSFEAKLSKGSVFLTWTTASEKDNEKFVVERSANGESFEAFTEVAGHGTSSSGFSYSATDLAPLPGTSYYRLRQTDFDGTTAYSPVITIQHASTNATNKLGVYPNPATDYITLDLPKGVKETYEVRISTVNGKLVRRLNLSGSNPQLDLHALPAGTYLLEVRGANTQTVQRLIKQ</sequence>
<dbReference type="RefSeq" id="WP_179197784.1">
    <property type="nucleotide sequence ID" value="NZ_MTSE01000017.1"/>
</dbReference>
<dbReference type="InterPro" id="IPR013783">
    <property type="entry name" value="Ig-like_fold"/>
</dbReference>
<dbReference type="Proteomes" id="UP000194873">
    <property type="component" value="Unassembled WGS sequence"/>
</dbReference>
<comment type="caution">
    <text evidence="2">The sequence shown here is derived from an EMBL/GenBank/DDBJ whole genome shotgun (WGS) entry which is preliminary data.</text>
</comment>
<accession>A0A243W8G7</accession>
<evidence type="ECO:0000313" key="3">
    <source>
        <dbReference type="Proteomes" id="UP000194873"/>
    </source>
</evidence>
<name>A0A243W8G7_9BACT</name>
<evidence type="ECO:0000313" key="2">
    <source>
        <dbReference type="EMBL" id="OUJ71222.1"/>
    </source>
</evidence>
<proteinExistence type="predicted"/>
<dbReference type="EMBL" id="MTSE01000017">
    <property type="protein sequence ID" value="OUJ71222.1"/>
    <property type="molecule type" value="Genomic_DNA"/>
</dbReference>
<dbReference type="Pfam" id="PF18962">
    <property type="entry name" value="Por_Secre_tail"/>
    <property type="match status" value="1"/>
</dbReference>
<gene>
    <name evidence="2" type="ORF">BXP70_22340</name>
</gene>